<gene>
    <name evidence="2" type="ORF">AUC71_01710</name>
</gene>
<accession>A0A1E3WAD4</accession>
<evidence type="ECO:0000313" key="2">
    <source>
        <dbReference type="EMBL" id="ODS02472.1"/>
    </source>
</evidence>
<feature type="transmembrane region" description="Helical" evidence="1">
    <location>
        <begin position="20"/>
        <end position="44"/>
    </location>
</feature>
<dbReference type="EMBL" id="LPWD01000301">
    <property type="protein sequence ID" value="ODS02472.1"/>
    <property type="molecule type" value="Genomic_DNA"/>
</dbReference>
<sequence length="127" mass="13892">METFAEACQTGHAEAPGEELMRVLIAAILLVAVATAAGLGLYYWRVGEALDEIRAELVTPKELEAPDAPETRRGIEAAPALCERVYDLRANPIARRLRGDEIRGLWAHCERIADRASGLDQLRKGSP</sequence>
<keyword evidence="1" id="KW-0812">Transmembrane</keyword>
<organism evidence="2 3">
    <name type="scientific">Methyloceanibacter marginalis</name>
    <dbReference type="NCBI Taxonomy" id="1774971"/>
    <lineage>
        <taxon>Bacteria</taxon>
        <taxon>Pseudomonadati</taxon>
        <taxon>Pseudomonadota</taxon>
        <taxon>Alphaproteobacteria</taxon>
        <taxon>Hyphomicrobiales</taxon>
        <taxon>Hyphomicrobiaceae</taxon>
        <taxon>Methyloceanibacter</taxon>
    </lineage>
</organism>
<keyword evidence="1" id="KW-0472">Membrane</keyword>
<keyword evidence="1" id="KW-1133">Transmembrane helix</keyword>
<reference evidence="2 3" key="1">
    <citation type="journal article" date="2016" name="Environ. Microbiol.">
        <title>New Methyloceanibacter diversity from North Sea sediments includes methanotroph containing solely the soluble methane monooxygenase.</title>
        <authorList>
            <person name="Vekeman B."/>
            <person name="Kerckhof F.M."/>
            <person name="Cremers G."/>
            <person name="de Vos P."/>
            <person name="Vandamme P."/>
            <person name="Boon N."/>
            <person name="Op den Camp H.J."/>
            <person name="Heylen K."/>
        </authorList>
    </citation>
    <scope>NUCLEOTIDE SEQUENCE [LARGE SCALE GENOMIC DNA]</scope>
    <source>
        <strain evidence="2 3">R-67177</strain>
    </source>
</reference>
<evidence type="ECO:0000256" key="1">
    <source>
        <dbReference type="SAM" id="Phobius"/>
    </source>
</evidence>
<proteinExistence type="predicted"/>
<evidence type="ECO:0000313" key="3">
    <source>
        <dbReference type="Proteomes" id="UP000095042"/>
    </source>
</evidence>
<comment type="caution">
    <text evidence="2">The sequence shown here is derived from an EMBL/GenBank/DDBJ whole genome shotgun (WGS) entry which is preliminary data.</text>
</comment>
<keyword evidence="3" id="KW-1185">Reference proteome</keyword>
<dbReference type="AlphaFoldDB" id="A0A1E3WAD4"/>
<name>A0A1E3WAD4_9HYPH</name>
<dbReference type="Proteomes" id="UP000095042">
    <property type="component" value="Unassembled WGS sequence"/>
</dbReference>
<protein>
    <submittedName>
        <fullName evidence="2">Uncharacterized protein</fullName>
    </submittedName>
</protein>